<keyword evidence="6" id="KW-0378">Hydrolase</keyword>
<keyword evidence="5" id="KW-0255">Endonuclease</keyword>
<feature type="domain" description="Integrase catalytic" evidence="13">
    <location>
        <begin position="948"/>
        <end position="1101"/>
    </location>
</feature>
<dbReference type="Pfam" id="PF00078">
    <property type="entry name" value="RVT_1"/>
    <property type="match status" value="1"/>
</dbReference>
<dbReference type="AlphaFoldDB" id="A0A147BJD2"/>
<dbReference type="GO" id="GO:0004519">
    <property type="term" value="F:endonuclease activity"/>
    <property type="evidence" value="ECO:0007669"/>
    <property type="project" value="UniProtKB-KW"/>
</dbReference>
<dbReference type="Gene3D" id="3.30.420.10">
    <property type="entry name" value="Ribonuclease H-like superfamily/Ribonuclease H"/>
    <property type="match status" value="1"/>
</dbReference>
<dbReference type="SUPFAM" id="SSF56672">
    <property type="entry name" value="DNA/RNA polymerases"/>
    <property type="match status" value="1"/>
</dbReference>
<keyword evidence="4" id="KW-0540">Nuclease</keyword>
<dbReference type="Pfam" id="PF17919">
    <property type="entry name" value="RT_RNaseH_2"/>
    <property type="match status" value="1"/>
</dbReference>
<evidence type="ECO:0000259" key="12">
    <source>
        <dbReference type="PROSITE" id="PS50878"/>
    </source>
</evidence>
<dbReference type="SUPFAM" id="SSF53098">
    <property type="entry name" value="Ribonuclease H-like"/>
    <property type="match status" value="1"/>
</dbReference>
<dbReference type="GO" id="GO:0003964">
    <property type="term" value="F:RNA-directed DNA polymerase activity"/>
    <property type="evidence" value="ECO:0007669"/>
    <property type="project" value="UniProtKB-KW"/>
</dbReference>
<evidence type="ECO:0000256" key="8">
    <source>
        <dbReference type="ARBA" id="ARBA00022884"/>
    </source>
</evidence>
<evidence type="ECO:0000256" key="11">
    <source>
        <dbReference type="SAM" id="MobiDB-lite"/>
    </source>
</evidence>
<dbReference type="PROSITE" id="PS00141">
    <property type="entry name" value="ASP_PROTEASE"/>
    <property type="match status" value="1"/>
</dbReference>
<dbReference type="Gene3D" id="3.10.10.10">
    <property type="entry name" value="HIV Type 1 Reverse Transcriptase, subunit A, domain 1"/>
    <property type="match status" value="1"/>
</dbReference>
<dbReference type="PROSITE" id="PS50994">
    <property type="entry name" value="INTEGRASE"/>
    <property type="match status" value="1"/>
</dbReference>
<feature type="region of interest" description="Disordered" evidence="11">
    <location>
        <begin position="110"/>
        <end position="153"/>
    </location>
</feature>
<evidence type="ECO:0000256" key="5">
    <source>
        <dbReference type="ARBA" id="ARBA00022759"/>
    </source>
</evidence>
<keyword evidence="8" id="KW-0694">RNA-binding</keyword>
<dbReference type="GO" id="GO:0006508">
    <property type="term" value="P:proteolysis"/>
    <property type="evidence" value="ECO:0007669"/>
    <property type="project" value="InterPro"/>
</dbReference>
<dbReference type="CDD" id="cd01647">
    <property type="entry name" value="RT_LTR"/>
    <property type="match status" value="1"/>
</dbReference>
<evidence type="ECO:0000259" key="13">
    <source>
        <dbReference type="PROSITE" id="PS50994"/>
    </source>
</evidence>
<evidence type="ECO:0000256" key="10">
    <source>
        <dbReference type="ARBA" id="ARBA00022918"/>
    </source>
</evidence>
<feature type="non-terminal residue" evidence="14">
    <location>
        <position position="1"/>
    </location>
</feature>
<dbReference type="PANTHER" id="PTHR37984">
    <property type="entry name" value="PROTEIN CBG26694"/>
    <property type="match status" value="1"/>
</dbReference>
<dbReference type="FunFam" id="3.10.10.10:FF:000003">
    <property type="entry name" value="Retrovirus-related Pol polyprotein from transposon 297-like Protein"/>
    <property type="match status" value="1"/>
</dbReference>
<keyword evidence="7" id="KW-0460">Magnesium</keyword>
<dbReference type="InterPro" id="IPR001969">
    <property type="entry name" value="Aspartic_peptidase_AS"/>
</dbReference>
<name>A0A147BJD2_IXORI</name>
<dbReference type="GO" id="GO:0042575">
    <property type="term" value="C:DNA polymerase complex"/>
    <property type="evidence" value="ECO:0007669"/>
    <property type="project" value="UniProtKB-ARBA"/>
</dbReference>
<dbReference type="InterPro" id="IPR041588">
    <property type="entry name" value="Integrase_H2C2"/>
</dbReference>
<keyword evidence="10" id="KW-0695">RNA-directed DNA polymerase</keyword>
<feature type="domain" description="Reverse transcriptase" evidence="12">
    <location>
        <begin position="397"/>
        <end position="576"/>
    </location>
</feature>
<dbReference type="Gene3D" id="1.10.340.70">
    <property type="match status" value="1"/>
</dbReference>
<evidence type="ECO:0000313" key="14">
    <source>
        <dbReference type="EMBL" id="JAR90861.1"/>
    </source>
</evidence>
<dbReference type="InterPro" id="IPR043128">
    <property type="entry name" value="Rev_trsase/Diguanyl_cyclase"/>
</dbReference>
<dbReference type="SUPFAM" id="SSF50630">
    <property type="entry name" value="Acid proteases"/>
    <property type="match status" value="1"/>
</dbReference>
<dbReference type="Gene3D" id="2.40.70.10">
    <property type="entry name" value="Acid Proteases"/>
    <property type="match status" value="1"/>
</dbReference>
<evidence type="ECO:0000256" key="2">
    <source>
        <dbReference type="ARBA" id="ARBA00022679"/>
    </source>
</evidence>
<dbReference type="InterPro" id="IPR001584">
    <property type="entry name" value="Integrase_cat-core"/>
</dbReference>
<dbReference type="Pfam" id="PF17921">
    <property type="entry name" value="Integrase_H2C2"/>
    <property type="match status" value="1"/>
</dbReference>
<protein>
    <recommendedName>
        <fullName evidence="1">RNA-directed DNA polymerase</fullName>
        <ecNumber evidence="1">2.7.7.49</ecNumber>
    </recommendedName>
</protein>
<evidence type="ECO:0000256" key="6">
    <source>
        <dbReference type="ARBA" id="ARBA00022801"/>
    </source>
</evidence>
<dbReference type="FunFam" id="3.30.420.10:FF:000063">
    <property type="entry name" value="Retrovirus-related Pol polyprotein from transposon 297-like Protein"/>
    <property type="match status" value="1"/>
</dbReference>
<dbReference type="PANTHER" id="PTHR37984:SF11">
    <property type="entry name" value="INTEGRASE CATALYTIC DOMAIN-CONTAINING PROTEIN"/>
    <property type="match status" value="1"/>
</dbReference>
<evidence type="ECO:0000256" key="1">
    <source>
        <dbReference type="ARBA" id="ARBA00012493"/>
    </source>
</evidence>
<dbReference type="EMBL" id="GEGO01004543">
    <property type="protein sequence ID" value="JAR90861.1"/>
    <property type="molecule type" value="Transcribed_RNA"/>
</dbReference>
<reference evidence="14" key="1">
    <citation type="journal article" date="2018" name="PLoS Negl. Trop. Dis.">
        <title>Sialome diversity of ticks revealed by RNAseq of single tick salivary glands.</title>
        <authorList>
            <person name="Perner J."/>
            <person name="Kropackova S."/>
            <person name="Kopacek P."/>
            <person name="Ribeiro J.M."/>
        </authorList>
    </citation>
    <scope>NUCLEOTIDE SEQUENCE</scope>
    <source>
        <strain evidence="14">Siblings of single egg batch collected in Ceske Budejovice</strain>
        <tissue evidence="14">Salivary glands</tissue>
    </source>
</reference>
<dbReference type="InterPro" id="IPR012337">
    <property type="entry name" value="RNaseH-like_sf"/>
</dbReference>
<dbReference type="GO" id="GO:0015074">
    <property type="term" value="P:DNA integration"/>
    <property type="evidence" value="ECO:0007669"/>
    <property type="project" value="UniProtKB-KW"/>
</dbReference>
<proteinExistence type="predicted"/>
<dbReference type="InterPro" id="IPR000477">
    <property type="entry name" value="RT_dom"/>
</dbReference>
<dbReference type="FunFam" id="3.10.20.370:FF:000001">
    <property type="entry name" value="Retrovirus-related Pol polyprotein from transposon 17.6-like protein"/>
    <property type="match status" value="1"/>
</dbReference>
<dbReference type="GO" id="GO:0004190">
    <property type="term" value="F:aspartic-type endopeptidase activity"/>
    <property type="evidence" value="ECO:0007669"/>
    <property type="project" value="InterPro"/>
</dbReference>
<organism evidence="14">
    <name type="scientific">Ixodes ricinus</name>
    <name type="common">Common tick</name>
    <name type="synonym">Acarus ricinus</name>
    <dbReference type="NCBI Taxonomy" id="34613"/>
    <lineage>
        <taxon>Eukaryota</taxon>
        <taxon>Metazoa</taxon>
        <taxon>Ecdysozoa</taxon>
        <taxon>Arthropoda</taxon>
        <taxon>Chelicerata</taxon>
        <taxon>Arachnida</taxon>
        <taxon>Acari</taxon>
        <taxon>Parasitiformes</taxon>
        <taxon>Ixodida</taxon>
        <taxon>Ixodoidea</taxon>
        <taxon>Ixodidae</taxon>
        <taxon>Ixodinae</taxon>
        <taxon>Ixodes</taxon>
    </lineage>
</organism>
<dbReference type="InterPro" id="IPR041577">
    <property type="entry name" value="RT_RNaseH_2"/>
</dbReference>
<dbReference type="Gene3D" id="3.30.70.270">
    <property type="match status" value="2"/>
</dbReference>
<accession>A0A147BJD2</accession>
<dbReference type="FunFam" id="1.10.340.70:FF:000003">
    <property type="entry name" value="Protein CBG25708"/>
    <property type="match status" value="1"/>
</dbReference>
<dbReference type="InterPro" id="IPR021109">
    <property type="entry name" value="Peptidase_aspartic_dom_sf"/>
</dbReference>
<evidence type="ECO:0000256" key="7">
    <source>
        <dbReference type="ARBA" id="ARBA00022842"/>
    </source>
</evidence>
<keyword evidence="3" id="KW-0548">Nucleotidyltransferase</keyword>
<dbReference type="CDD" id="cd09274">
    <property type="entry name" value="RNase_HI_RT_Ty3"/>
    <property type="match status" value="1"/>
</dbReference>
<dbReference type="PROSITE" id="PS50878">
    <property type="entry name" value="RT_POL"/>
    <property type="match status" value="1"/>
</dbReference>
<evidence type="ECO:0000256" key="9">
    <source>
        <dbReference type="ARBA" id="ARBA00022908"/>
    </source>
</evidence>
<dbReference type="EC" id="2.7.7.49" evidence="1"/>
<dbReference type="Pfam" id="PF00665">
    <property type="entry name" value="rve"/>
    <property type="match status" value="1"/>
</dbReference>
<dbReference type="InterPro" id="IPR036397">
    <property type="entry name" value="RNaseH_sf"/>
</dbReference>
<evidence type="ECO:0000256" key="4">
    <source>
        <dbReference type="ARBA" id="ARBA00022722"/>
    </source>
</evidence>
<keyword evidence="2" id="KW-0808">Transferase</keyword>
<feature type="region of interest" description="Disordered" evidence="11">
    <location>
        <begin position="1208"/>
        <end position="1261"/>
    </location>
</feature>
<feature type="compositionally biased region" description="Polar residues" evidence="11">
    <location>
        <begin position="128"/>
        <end position="138"/>
    </location>
</feature>
<dbReference type="InterPro" id="IPR050951">
    <property type="entry name" value="Retrovirus_Pol_polyprotein"/>
</dbReference>
<dbReference type="GO" id="GO:0003723">
    <property type="term" value="F:RNA binding"/>
    <property type="evidence" value="ECO:0007669"/>
    <property type="project" value="UniProtKB-KW"/>
</dbReference>
<evidence type="ECO:0000256" key="3">
    <source>
        <dbReference type="ARBA" id="ARBA00022695"/>
    </source>
</evidence>
<keyword evidence="9" id="KW-0229">DNA integration</keyword>
<sequence>TTSRSPLYDAARRKLDGHFAPRVNATFEVYRFRQAKQLHNESLDAFYARLRQLARNCSFSNADDEIKNQIVLATSSSRLRRYAMQHALDLPGILKQGRLFEEVERDASIIEQESSQSSDKQEAHAVRQGSSPLQPRQYKQNKKTEPGTSKKPLENKECYNCGRSWPHSGGRSSCPARGKKCNACHRLGHFASLCRSTHKTVRAVNPDSSSDSEEHVCTTYAHTQAATAPPRVVIEVNGVPIRFMIDTGAAVSMISSNSLQGRLSRDQLSKTSMKVFAYGAKSPLSLLGQLNVVMTYNGSSSHETLYVVSGECSSLLSFSAASRLGLVQITYSVEEGVNRLTPSEVYPDLFKGVGCLKDFQVHLHVDPQVQPVAQPHRRIPFSMRKPVEEELERLQSLDIIEKAEGPTPWVSPVVLVPKPHDPENIRMCVDMRCANRAIQRERHVTPTVDDILAALNGSVMFSKLDLKDGYHQLELDEASRVITTFSTHAGLFRYKRLNFGVTSAAEVFQDTVRQVLNNIPNVLNVSDDILVFGKSEKEHNDALRATLERLHASGLTLNVSKCKFYQQELIFFGHVFSNKGVQPDPQKVSAILKASPPANASEVKSLLGLVNYCGRFIPNLADIAQPLRKLTAKGEVWDWTDKHQDALEKLKGKLSAATALAYFDPGKAVTLIVDAAPHGLGAILTQASEGDTRVIAYGSRTLSPVEARYSQIEREMLAVVWGIEHFHIYLYGTKFHLLTDHKPLVSIIGNPHSLPSARLERLALRIQQYTFDIQHTSGSSNPSDYLSRHPVSCKEKFRRMESAAEEYVNFVVSHSLPCAMTIEEVTKATQGDPELSLLKKTLNQGQLGTSWKKTPIQQFSRVAPELSVSEEGLVLRGTRIVLPASLHRKAVQLAHRGHQGIVKTKQLMREKVWFPGMDSLVHKEVKSCQACQANTPVHHRDPLPILQQPRGPWKELSIDFAGPFPDGKYAMVVVDDFSKYPVVSILHTLAAPTVIRHLRIIFAQFGSPDVLKSDNGSPFQSDCFAGFAAEFGFKHHRVTPRWPEANGEAERFMRTLKKSILASSVSHQEWTVELQTFLLAYRSTPHGSTGKPPFDLLFGRPMQNYLPTFPVDAPPSPAHTDAQQCDARRKAYNKWYVDTRRRTKSNQFRVGQQVLRKQEKRNKFSPYYDPNPYTITKITGSQVTASRNGKTTCRNSSFFKDASTVQAGHYEDQTSMPGIDDEIVPRQEVPSQAVPGQAVPNQAVPNIPRTSTSQRYPQRTR</sequence>
<feature type="compositionally biased region" description="Polar residues" evidence="11">
    <location>
        <begin position="1239"/>
        <end position="1261"/>
    </location>
</feature>
<dbReference type="InterPro" id="IPR043502">
    <property type="entry name" value="DNA/RNA_pol_sf"/>
</dbReference>
<dbReference type="FunFam" id="3.30.70.270:FF:000026">
    <property type="entry name" value="Transposon Ty3-G Gag-Pol polyprotein"/>
    <property type="match status" value="1"/>
</dbReference>